<accession>A0A9X3ZJB1</accession>
<proteinExistence type="predicted"/>
<name>A0A9X3ZJB1_9HYPH</name>
<dbReference type="Gene3D" id="3.10.490.10">
    <property type="entry name" value="Gamma-glutamyl cyclotransferase-like"/>
    <property type="match status" value="1"/>
</dbReference>
<reference evidence="3" key="1">
    <citation type="submission" date="2022-11" db="EMBL/GenBank/DDBJ databases">
        <title>Draft genome sequence of Hoeflea poritis E7-10 and Hoeflea prorocentri PM5-8, separated from scleractinian coral Porites lutea and marine dinoflagellate.</title>
        <authorList>
            <person name="Zhang G."/>
            <person name="Wei Q."/>
            <person name="Cai L."/>
        </authorList>
    </citation>
    <scope>NUCLEOTIDE SEQUENCE</scope>
    <source>
        <strain evidence="3">PM5-8</strain>
    </source>
</reference>
<dbReference type="GO" id="GO:0006751">
    <property type="term" value="P:glutathione catabolic process"/>
    <property type="evidence" value="ECO:0007669"/>
    <property type="project" value="InterPro"/>
</dbReference>
<dbReference type="AlphaFoldDB" id="A0A9X3ZJB1"/>
<evidence type="ECO:0000256" key="2">
    <source>
        <dbReference type="ARBA" id="ARBA00023239"/>
    </source>
</evidence>
<dbReference type="Proteomes" id="UP001151234">
    <property type="component" value="Unassembled WGS sequence"/>
</dbReference>
<dbReference type="EMBL" id="JAPJZI010000001">
    <property type="protein sequence ID" value="MDA5400435.1"/>
    <property type="molecule type" value="Genomic_DNA"/>
</dbReference>
<keyword evidence="2" id="KW-0456">Lyase</keyword>
<sequence>MTGLTDAFAFHPELRDRIADPMTSFMREITVDMLRERYPQLEATLEWVHSDSEREATRTKALAGRDNDDLWIFAYGSLMWDPALRFSEVRRTEVDGHARRFILLDDAARGSEGAPGLMAALDSGSGCEGLAFHIAAKDVDTETEILWRREMIGPGYEPRFVTARIDGDDIEALTFVADHDADVIRPDLSRAQQIECIAQGEGFLGTSRAYLANIVSQLDILGIHDADCARLLRDVDDFQAASAGKVGEN</sequence>
<protein>
    <recommendedName>
        <fullName evidence="1">glutathione-specific gamma-glutamylcyclotransferase</fullName>
        <ecNumber evidence="1">4.3.2.7</ecNumber>
    </recommendedName>
</protein>
<dbReference type="InterPro" id="IPR006840">
    <property type="entry name" value="ChaC"/>
</dbReference>
<evidence type="ECO:0000313" key="3">
    <source>
        <dbReference type="EMBL" id="MDA5400435.1"/>
    </source>
</evidence>
<evidence type="ECO:0000256" key="1">
    <source>
        <dbReference type="ARBA" id="ARBA00012344"/>
    </source>
</evidence>
<dbReference type="CDD" id="cd06661">
    <property type="entry name" value="GGCT_like"/>
    <property type="match status" value="1"/>
</dbReference>
<dbReference type="InterPro" id="IPR013024">
    <property type="entry name" value="GGCT-like"/>
</dbReference>
<dbReference type="PANTHER" id="PTHR12192">
    <property type="entry name" value="CATION TRANSPORT PROTEIN CHAC-RELATED"/>
    <property type="match status" value="1"/>
</dbReference>
<dbReference type="Pfam" id="PF04752">
    <property type="entry name" value="ChaC"/>
    <property type="match status" value="1"/>
</dbReference>
<dbReference type="SUPFAM" id="SSF110857">
    <property type="entry name" value="Gamma-glutamyl cyclotransferase-like"/>
    <property type="match status" value="1"/>
</dbReference>
<dbReference type="PANTHER" id="PTHR12192:SF2">
    <property type="entry name" value="GLUTATHIONE-SPECIFIC GAMMA-GLUTAMYLCYCLOTRANSFERASE 2"/>
    <property type="match status" value="1"/>
</dbReference>
<keyword evidence="4" id="KW-1185">Reference proteome</keyword>
<evidence type="ECO:0000313" key="4">
    <source>
        <dbReference type="Proteomes" id="UP001151234"/>
    </source>
</evidence>
<organism evidence="3 4">
    <name type="scientific">Hoeflea prorocentri</name>
    <dbReference type="NCBI Taxonomy" id="1922333"/>
    <lineage>
        <taxon>Bacteria</taxon>
        <taxon>Pseudomonadati</taxon>
        <taxon>Pseudomonadota</taxon>
        <taxon>Alphaproteobacteria</taxon>
        <taxon>Hyphomicrobiales</taxon>
        <taxon>Rhizobiaceae</taxon>
        <taxon>Hoeflea</taxon>
    </lineage>
</organism>
<dbReference type="InterPro" id="IPR036568">
    <property type="entry name" value="GGCT-like_sf"/>
</dbReference>
<gene>
    <name evidence="3" type="ORF">OQ273_17805</name>
</gene>
<dbReference type="EC" id="4.3.2.7" evidence="1"/>
<dbReference type="RefSeq" id="WP_267991992.1">
    <property type="nucleotide sequence ID" value="NZ_JAPJZI010000001.1"/>
</dbReference>
<comment type="caution">
    <text evidence="3">The sequence shown here is derived from an EMBL/GenBank/DDBJ whole genome shotgun (WGS) entry which is preliminary data.</text>
</comment>
<dbReference type="GO" id="GO:0061928">
    <property type="term" value="F:glutathione specific gamma-glutamylcyclotransferase activity"/>
    <property type="evidence" value="ECO:0007669"/>
    <property type="project" value="UniProtKB-EC"/>
</dbReference>
<dbReference type="GO" id="GO:0005737">
    <property type="term" value="C:cytoplasm"/>
    <property type="evidence" value="ECO:0007669"/>
    <property type="project" value="TreeGrafter"/>
</dbReference>